<keyword evidence="4" id="KW-1185">Reference proteome</keyword>
<dbReference type="STRING" id="31958.SD37_26760"/>
<organism evidence="3 4">
    <name type="scientific">Amycolatopsis orientalis</name>
    <name type="common">Nocardia orientalis</name>
    <dbReference type="NCBI Taxonomy" id="31958"/>
    <lineage>
        <taxon>Bacteria</taxon>
        <taxon>Bacillati</taxon>
        <taxon>Actinomycetota</taxon>
        <taxon>Actinomycetes</taxon>
        <taxon>Pseudonocardiales</taxon>
        <taxon>Pseudonocardiaceae</taxon>
        <taxon>Amycolatopsis</taxon>
    </lineage>
</organism>
<dbReference type="Pfam" id="PF19086">
    <property type="entry name" value="Terpene_syn_C_2"/>
    <property type="match status" value="1"/>
</dbReference>
<comment type="cofactor">
    <cofactor evidence="2">
        <name>Mg(2+)</name>
        <dbReference type="ChEBI" id="CHEBI:18420"/>
    </cofactor>
</comment>
<comment type="similarity">
    <text evidence="2">Belongs to the terpene synthase family.</text>
</comment>
<keyword evidence="2" id="KW-0479">Metal-binding</keyword>
<evidence type="ECO:0000256" key="1">
    <source>
        <dbReference type="ARBA" id="ARBA00023239"/>
    </source>
</evidence>
<dbReference type="GO" id="GO:0046872">
    <property type="term" value="F:metal ion binding"/>
    <property type="evidence" value="ECO:0007669"/>
    <property type="project" value="UniProtKB-KW"/>
</dbReference>
<proteinExistence type="inferred from homology"/>
<dbReference type="EMBL" id="CP016174">
    <property type="protein sequence ID" value="ANN18869.1"/>
    <property type="molecule type" value="Genomic_DNA"/>
</dbReference>
<name>A0A193C359_AMYOR</name>
<dbReference type="KEGG" id="aori:SD37_26760"/>
<dbReference type="EC" id="4.2.3.-" evidence="2"/>
<dbReference type="AlphaFoldDB" id="A0A193C359"/>
<dbReference type="RefSeq" id="WP_044849894.1">
    <property type="nucleotide sequence ID" value="NZ_CP016174.1"/>
</dbReference>
<dbReference type="InterPro" id="IPR008949">
    <property type="entry name" value="Isoprenoid_synthase_dom_sf"/>
</dbReference>
<evidence type="ECO:0000313" key="3">
    <source>
        <dbReference type="EMBL" id="ANN18869.1"/>
    </source>
</evidence>
<dbReference type="PANTHER" id="PTHR35201:SF4">
    <property type="entry name" value="BETA-PINACENE SYNTHASE-RELATED"/>
    <property type="match status" value="1"/>
</dbReference>
<evidence type="ECO:0000313" key="4">
    <source>
        <dbReference type="Proteomes" id="UP000093695"/>
    </source>
</evidence>
<keyword evidence="1 2" id="KW-0456">Lyase</keyword>
<accession>A0A193C359</accession>
<evidence type="ECO:0000256" key="2">
    <source>
        <dbReference type="RuleBase" id="RU366034"/>
    </source>
</evidence>
<keyword evidence="2" id="KW-0460">Magnesium</keyword>
<sequence>MSLDDDHREVSEPLKFPMPFQARVNPHLDMLLQRSESWARAMGMLSGGGHPDDWAVWDDLSVFHTIAAPELTAYCWPVAPPRAAALLHDIMVWYFAFDDHFQCRYKVTRDTDGAREHIERLPTFMPLTPDEPVPSPRNAVEEGLADLWPRLIESRPARWRRDWKDGITRFCAGAIQEMVHLATGRVLDLVEYVQLRRETFGSYTAAFYVDISTGVTIPEKIRNSREIQVLLDSFMDYMALSNDIFSYEREIDDEGCATNLVLSVQNLLGGPLPQAVSIANDLVSARLRQFEYTLDVELPEAAARLKLNDAERADLAAWVEGASDYLSGILAWHVKAARYRARVPLSRGERT</sequence>
<reference evidence="3 4" key="1">
    <citation type="journal article" date="2015" name="Genome Announc.">
        <title>Draft Genome Sequence of Norvancomycin-Producing Strain Amycolatopsis orientalis CPCC200066.</title>
        <authorList>
            <person name="Lei X."/>
            <person name="Yuan F."/>
            <person name="Shi Y."/>
            <person name="Li X."/>
            <person name="Wang L."/>
            <person name="Hong B."/>
        </authorList>
    </citation>
    <scope>NUCLEOTIDE SEQUENCE [LARGE SCALE GENOMIC DNA]</scope>
    <source>
        <strain evidence="3 4">B-37</strain>
    </source>
</reference>
<dbReference type="PANTHER" id="PTHR35201">
    <property type="entry name" value="TERPENE SYNTHASE"/>
    <property type="match status" value="1"/>
</dbReference>
<dbReference type="GO" id="GO:0010333">
    <property type="term" value="F:terpene synthase activity"/>
    <property type="evidence" value="ECO:0007669"/>
    <property type="project" value="InterPro"/>
</dbReference>
<dbReference type="Proteomes" id="UP000093695">
    <property type="component" value="Chromosome"/>
</dbReference>
<gene>
    <name evidence="3" type="ORF">SD37_26760</name>
</gene>
<dbReference type="SFLD" id="SFLDS00005">
    <property type="entry name" value="Isoprenoid_Synthase_Type_I"/>
    <property type="match status" value="1"/>
</dbReference>
<dbReference type="InterPro" id="IPR034686">
    <property type="entry name" value="Terpene_cyclase-like_2"/>
</dbReference>
<dbReference type="SFLD" id="SFLDG01020">
    <property type="entry name" value="Terpene_Cyclase_Like_2"/>
    <property type="match status" value="1"/>
</dbReference>
<dbReference type="SUPFAM" id="SSF48576">
    <property type="entry name" value="Terpenoid synthases"/>
    <property type="match status" value="1"/>
</dbReference>
<protein>
    <recommendedName>
        <fullName evidence="2">Terpene synthase</fullName>
        <ecNumber evidence="2">4.2.3.-</ecNumber>
    </recommendedName>
</protein>
<dbReference type="Gene3D" id="1.10.600.10">
    <property type="entry name" value="Farnesyl Diphosphate Synthase"/>
    <property type="match status" value="1"/>
</dbReference>